<dbReference type="InterPro" id="IPR011256">
    <property type="entry name" value="Reg_factor_effector_dom_sf"/>
</dbReference>
<dbReference type="InterPro" id="IPR029442">
    <property type="entry name" value="GyrI-like"/>
</dbReference>
<evidence type="ECO:0000259" key="1">
    <source>
        <dbReference type="SMART" id="SM00871"/>
    </source>
</evidence>
<evidence type="ECO:0000313" key="2">
    <source>
        <dbReference type="EMBL" id="PJJ77951.1"/>
    </source>
</evidence>
<dbReference type="Proteomes" id="UP000231693">
    <property type="component" value="Unassembled WGS sequence"/>
</dbReference>
<dbReference type="SMART" id="SM00871">
    <property type="entry name" value="AraC_E_bind"/>
    <property type="match status" value="1"/>
</dbReference>
<dbReference type="AlphaFoldDB" id="A0A2M9D169"/>
<dbReference type="RefSeq" id="WP_239073286.1">
    <property type="nucleotide sequence ID" value="NZ_BOOX01000010.1"/>
</dbReference>
<accession>A0A2M9D169</accession>
<reference evidence="2 3" key="1">
    <citation type="submission" date="2017-11" db="EMBL/GenBank/DDBJ databases">
        <title>Genomic Encyclopedia of Archaeal and Bacterial Type Strains, Phase II (KMG-II): From Individual Species to Whole Genera.</title>
        <authorList>
            <person name="Goeker M."/>
        </authorList>
    </citation>
    <scope>NUCLEOTIDE SEQUENCE [LARGE SCALE GENOMIC DNA]</scope>
    <source>
        <strain evidence="2 3">DSM 25478</strain>
    </source>
</reference>
<feature type="domain" description="AraC effector-binding" evidence="1">
    <location>
        <begin position="5"/>
        <end position="157"/>
    </location>
</feature>
<protein>
    <submittedName>
        <fullName evidence="2">Effector-binding domain-containing protein</fullName>
    </submittedName>
</protein>
<evidence type="ECO:0000313" key="3">
    <source>
        <dbReference type="Proteomes" id="UP000231693"/>
    </source>
</evidence>
<dbReference type="EMBL" id="PGFE01000001">
    <property type="protein sequence ID" value="PJJ77951.1"/>
    <property type="molecule type" value="Genomic_DNA"/>
</dbReference>
<comment type="caution">
    <text evidence="2">The sequence shown here is derived from an EMBL/GenBank/DDBJ whole genome shotgun (WGS) entry which is preliminary data.</text>
</comment>
<gene>
    <name evidence="2" type="ORF">CLV28_1178</name>
</gene>
<dbReference type="Pfam" id="PF06445">
    <property type="entry name" value="GyrI-like"/>
    <property type="match status" value="1"/>
</dbReference>
<proteinExistence type="predicted"/>
<keyword evidence="3" id="KW-1185">Reference proteome</keyword>
<organism evidence="2 3">
    <name type="scientific">Sediminihabitans luteus</name>
    <dbReference type="NCBI Taxonomy" id="1138585"/>
    <lineage>
        <taxon>Bacteria</taxon>
        <taxon>Bacillati</taxon>
        <taxon>Actinomycetota</taxon>
        <taxon>Actinomycetes</taxon>
        <taxon>Micrococcales</taxon>
        <taxon>Cellulomonadaceae</taxon>
        <taxon>Sediminihabitans</taxon>
    </lineage>
</organism>
<dbReference type="Gene3D" id="3.20.80.10">
    <property type="entry name" value="Regulatory factor, effector binding domain"/>
    <property type="match status" value="1"/>
</dbReference>
<sequence>MTNELTVEVMDEPTLLLAARRATVPFAELPAFYDAAYGAVAHALGARGLGPAGPAYGWYASMPSDVVDVAAGFAVEGVEPGALGDGVEVFEVAGGPCAVATYVGPYDGLGEAWGRLEAWRSERDQAVRGDFWEVYVTEPSPDGDPAANVTRLVLPLA</sequence>
<dbReference type="SUPFAM" id="SSF55136">
    <property type="entry name" value="Probable bacterial effector-binding domain"/>
    <property type="match status" value="1"/>
</dbReference>
<dbReference type="InterPro" id="IPR010499">
    <property type="entry name" value="AraC_E-bd"/>
</dbReference>
<name>A0A2M9D169_9CELL</name>